<dbReference type="RefSeq" id="XP_048128758.1">
    <property type="nucleotide sequence ID" value="XM_048272801.1"/>
</dbReference>
<dbReference type="GeneID" id="115757475"/>
<gene>
    <name evidence="2" type="primary">LOC115757475</name>
</gene>
<protein>
    <submittedName>
        <fullName evidence="2">Photosystem I assembly factor PSA3, chloroplastic isoform X2</fullName>
    </submittedName>
</protein>
<proteinExistence type="predicted"/>
<keyword evidence="1" id="KW-1185">Reference proteome</keyword>
<accession>A0ABM3GWL5</accession>
<evidence type="ECO:0000313" key="2">
    <source>
        <dbReference type="RefSeq" id="XP_048128758.1"/>
    </source>
</evidence>
<reference evidence="2" key="1">
    <citation type="submission" date="2025-08" db="UniProtKB">
        <authorList>
            <consortium name="RefSeq"/>
        </authorList>
    </citation>
    <scope>IDENTIFICATION</scope>
    <source>
        <tissue evidence="2">Leaf</tissue>
    </source>
</reference>
<dbReference type="InterPro" id="IPR037736">
    <property type="entry name" value="PSA3"/>
</dbReference>
<dbReference type="PANTHER" id="PTHR36770">
    <property type="entry name" value="PHOTOSYSTEM I ASSEMBLY FACTOR PSA3, CHLOROPLASTIC"/>
    <property type="match status" value="1"/>
</dbReference>
<name>A0ABM3GWL5_9MYRT</name>
<evidence type="ECO:0000313" key="1">
    <source>
        <dbReference type="Proteomes" id="UP000827889"/>
    </source>
</evidence>
<dbReference type="Proteomes" id="UP000827889">
    <property type="component" value="Chromosome 11"/>
</dbReference>
<sequence length="229" mass="25627">MVVVTSTRTLYPCTSLCKPISPSLLYLRQICGNPRRANGTRAIGPRGVWPIKSYMENRDSISGFANKVIGSLPVVGLVARIFSDEGGVGGDIIDFAEFRRRVGKKSSIVDSRAFYEFQDRRGRRRAKLNTSTPSIPMEIRMEKALEAIYVCCFGKDLIEKEDERLLQTMLGVVFPSVKQSQIQMMISDLAKKVAEGGNEVTFLEAKPLPKEAAELQMKDLQFLRQNSET</sequence>
<organism evidence="1 2">
    <name type="scientific">Rhodamnia argentea</name>
    <dbReference type="NCBI Taxonomy" id="178133"/>
    <lineage>
        <taxon>Eukaryota</taxon>
        <taxon>Viridiplantae</taxon>
        <taxon>Streptophyta</taxon>
        <taxon>Embryophyta</taxon>
        <taxon>Tracheophyta</taxon>
        <taxon>Spermatophyta</taxon>
        <taxon>Magnoliopsida</taxon>
        <taxon>eudicotyledons</taxon>
        <taxon>Gunneridae</taxon>
        <taxon>Pentapetalae</taxon>
        <taxon>rosids</taxon>
        <taxon>malvids</taxon>
        <taxon>Myrtales</taxon>
        <taxon>Myrtaceae</taxon>
        <taxon>Myrtoideae</taxon>
        <taxon>Myrteae</taxon>
        <taxon>Australasian group</taxon>
        <taxon>Rhodamnia</taxon>
    </lineage>
</organism>
<dbReference type="PANTHER" id="PTHR36770:SF1">
    <property type="entry name" value="PHOTOSYSTEM I ASSEMBLY FACTOR PSA3, CHLOROPLASTIC"/>
    <property type="match status" value="1"/>
</dbReference>